<dbReference type="EMBL" id="JAWWNJ010000028">
    <property type="protein sequence ID" value="KAK7028298.1"/>
    <property type="molecule type" value="Genomic_DNA"/>
</dbReference>
<feature type="compositionally biased region" description="Basic and acidic residues" evidence="5">
    <location>
        <begin position="1"/>
        <end position="10"/>
    </location>
</feature>
<feature type="transmembrane region" description="Helical" evidence="6">
    <location>
        <begin position="90"/>
        <end position="112"/>
    </location>
</feature>
<comment type="subcellular location">
    <subcellularLocation>
        <location evidence="1">Membrane</location>
        <topology evidence="1">Multi-pass membrane protein</topology>
    </subcellularLocation>
</comment>
<feature type="transmembrane region" description="Helical" evidence="6">
    <location>
        <begin position="220"/>
        <end position="241"/>
    </location>
</feature>
<evidence type="ECO:0000313" key="8">
    <source>
        <dbReference type="Proteomes" id="UP001362999"/>
    </source>
</evidence>
<evidence type="ECO:0000256" key="1">
    <source>
        <dbReference type="ARBA" id="ARBA00004141"/>
    </source>
</evidence>
<protein>
    <submittedName>
        <fullName evidence="7">MFS general substrate transporter</fullName>
    </submittedName>
</protein>
<dbReference type="AlphaFoldDB" id="A0AAW0BP69"/>
<dbReference type="InterPro" id="IPR011701">
    <property type="entry name" value="MFS"/>
</dbReference>
<feature type="transmembrane region" description="Helical" evidence="6">
    <location>
        <begin position="29"/>
        <end position="53"/>
    </location>
</feature>
<dbReference type="GO" id="GO:0016020">
    <property type="term" value="C:membrane"/>
    <property type="evidence" value="ECO:0007669"/>
    <property type="project" value="UniProtKB-SubCell"/>
</dbReference>
<feature type="transmembrane region" description="Helical" evidence="6">
    <location>
        <begin position="190"/>
        <end position="208"/>
    </location>
</feature>
<feature type="transmembrane region" description="Helical" evidence="6">
    <location>
        <begin position="414"/>
        <end position="435"/>
    </location>
</feature>
<name>A0AAW0BP69_9AGAR</name>
<sequence>MTLDDSERVPLLDPNPPPTNERRHISGTILIVPLALLCRIATLLPTTTTFYILQQFICRRYYKIHDPASIPPDGIIPDELCAVPAVGESYAAFITVVALLDGIGSLGGYASLSYLAARFGRRTALASVLSIGLAADIALLCSTMAAESNLHVPLFALWLVCSSFSQANLIAFVANIYLVDLVQEESRTSALSSLSGWSALGSILSFSFGGTITTRGGNALVVYVVAGGLWAAGLLYVWLILPESFLKEKRDALLQRRDEPSGSPSSSRSHGIVSRASALLAPLKLLAPVHDPLTGRRNWRLLICAVHMFFGGLGVGYAVPSLVTIVTSLYRYTPAETGYTLTALSATNMFVLTIVIPYLVQLLRPRYQRPVSAIASSDTTTTTDRLDVHIALFSWIVEASAYVVFGYMRTRPTQLLAVILIGCGPGYAPAVRSLVAASVEPLKQGEALGAIEMLWGLGLFASPLLMGGILTASNNRICTADGLLCRSDYYDFLGFTSTVCSGFR</sequence>
<evidence type="ECO:0000256" key="5">
    <source>
        <dbReference type="SAM" id="MobiDB-lite"/>
    </source>
</evidence>
<organism evidence="7 8">
    <name type="scientific">Favolaschia claudopus</name>
    <dbReference type="NCBI Taxonomy" id="2862362"/>
    <lineage>
        <taxon>Eukaryota</taxon>
        <taxon>Fungi</taxon>
        <taxon>Dikarya</taxon>
        <taxon>Basidiomycota</taxon>
        <taxon>Agaricomycotina</taxon>
        <taxon>Agaricomycetes</taxon>
        <taxon>Agaricomycetidae</taxon>
        <taxon>Agaricales</taxon>
        <taxon>Marasmiineae</taxon>
        <taxon>Mycenaceae</taxon>
        <taxon>Favolaschia</taxon>
    </lineage>
</organism>
<proteinExistence type="predicted"/>
<dbReference type="InterPro" id="IPR036259">
    <property type="entry name" value="MFS_trans_sf"/>
</dbReference>
<gene>
    <name evidence="7" type="ORF">R3P38DRAFT_919309</name>
</gene>
<keyword evidence="3 6" id="KW-1133">Transmembrane helix</keyword>
<feature type="transmembrane region" description="Helical" evidence="6">
    <location>
        <begin position="447"/>
        <end position="470"/>
    </location>
</feature>
<feature type="transmembrane region" description="Helical" evidence="6">
    <location>
        <begin position="339"/>
        <end position="360"/>
    </location>
</feature>
<evidence type="ECO:0000256" key="6">
    <source>
        <dbReference type="SAM" id="Phobius"/>
    </source>
</evidence>
<dbReference type="Proteomes" id="UP001362999">
    <property type="component" value="Unassembled WGS sequence"/>
</dbReference>
<feature type="transmembrane region" description="Helical" evidence="6">
    <location>
        <begin position="299"/>
        <end position="319"/>
    </location>
</feature>
<dbReference type="PANTHER" id="PTHR23507:SF1">
    <property type="entry name" value="FI18259P1-RELATED"/>
    <property type="match status" value="1"/>
</dbReference>
<dbReference type="SUPFAM" id="SSF103473">
    <property type="entry name" value="MFS general substrate transporter"/>
    <property type="match status" value="1"/>
</dbReference>
<feature type="transmembrane region" description="Helical" evidence="6">
    <location>
        <begin position="124"/>
        <end position="146"/>
    </location>
</feature>
<feature type="transmembrane region" description="Helical" evidence="6">
    <location>
        <begin position="152"/>
        <end position="178"/>
    </location>
</feature>
<comment type="caution">
    <text evidence="7">The sequence shown here is derived from an EMBL/GenBank/DDBJ whole genome shotgun (WGS) entry which is preliminary data.</text>
</comment>
<keyword evidence="4 6" id="KW-0472">Membrane</keyword>
<keyword evidence="8" id="KW-1185">Reference proteome</keyword>
<dbReference type="Gene3D" id="1.20.1250.20">
    <property type="entry name" value="MFS general substrate transporter like domains"/>
    <property type="match status" value="1"/>
</dbReference>
<accession>A0AAW0BP69</accession>
<evidence type="ECO:0000256" key="4">
    <source>
        <dbReference type="ARBA" id="ARBA00023136"/>
    </source>
</evidence>
<evidence type="ECO:0000313" key="7">
    <source>
        <dbReference type="EMBL" id="KAK7028298.1"/>
    </source>
</evidence>
<dbReference type="Pfam" id="PF07690">
    <property type="entry name" value="MFS_1"/>
    <property type="match status" value="1"/>
</dbReference>
<dbReference type="PANTHER" id="PTHR23507">
    <property type="entry name" value="ZGC:174356"/>
    <property type="match status" value="1"/>
</dbReference>
<dbReference type="GO" id="GO:0022857">
    <property type="term" value="F:transmembrane transporter activity"/>
    <property type="evidence" value="ECO:0007669"/>
    <property type="project" value="InterPro"/>
</dbReference>
<keyword evidence="2 6" id="KW-0812">Transmembrane</keyword>
<evidence type="ECO:0000256" key="3">
    <source>
        <dbReference type="ARBA" id="ARBA00022989"/>
    </source>
</evidence>
<evidence type="ECO:0000256" key="2">
    <source>
        <dbReference type="ARBA" id="ARBA00022692"/>
    </source>
</evidence>
<feature type="region of interest" description="Disordered" evidence="5">
    <location>
        <begin position="1"/>
        <end position="20"/>
    </location>
</feature>
<reference evidence="7 8" key="1">
    <citation type="journal article" date="2024" name="J Genomics">
        <title>Draft genome sequencing and assembly of Favolaschia claudopus CIRM-BRFM 2984 isolated from oak limbs.</title>
        <authorList>
            <person name="Navarro D."/>
            <person name="Drula E."/>
            <person name="Chaduli D."/>
            <person name="Cazenave R."/>
            <person name="Ahrendt S."/>
            <person name="Wang J."/>
            <person name="Lipzen A."/>
            <person name="Daum C."/>
            <person name="Barry K."/>
            <person name="Grigoriev I.V."/>
            <person name="Favel A."/>
            <person name="Rosso M.N."/>
            <person name="Martin F."/>
        </authorList>
    </citation>
    <scope>NUCLEOTIDE SEQUENCE [LARGE SCALE GENOMIC DNA]</scope>
    <source>
        <strain evidence="7 8">CIRM-BRFM 2984</strain>
    </source>
</reference>